<feature type="region of interest" description="Disordered" evidence="6">
    <location>
        <begin position="147"/>
        <end position="168"/>
    </location>
</feature>
<gene>
    <name evidence="8" type="ORF">CRG98_026417</name>
</gene>
<keyword evidence="3" id="KW-0238">DNA-binding</keyword>
<dbReference type="GO" id="GO:0003677">
    <property type="term" value="F:DNA binding"/>
    <property type="evidence" value="ECO:0007669"/>
    <property type="project" value="UniProtKB-KW"/>
</dbReference>
<keyword evidence="5" id="KW-0539">Nucleus</keyword>
<evidence type="ECO:0000259" key="7">
    <source>
        <dbReference type="PROSITE" id="PS50863"/>
    </source>
</evidence>
<name>A0A2I0JC33_PUNGR</name>
<feature type="domain" description="TF-B3" evidence="7">
    <location>
        <begin position="210"/>
        <end position="266"/>
    </location>
</feature>
<dbReference type="InterPro" id="IPR015300">
    <property type="entry name" value="DNA-bd_pseudobarrel_sf"/>
</dbReference>
<dbReference type="PANTHER" id="PTHR31541">
    <property type="entry name" value="B3 DOMAIN PLANT PROTEIN-RELATED"/>
    <property type="match status" value="1"/>
</dbReference>
<evidence type="ECO:0000256" key="3">
    <source>
        <dbReference type="ARBA" id="ARBA00023125"/>
    </source>
</evidence>
<evidence type="ECO:0000256" key="1">
    <source>
        <dbReference type="ARBA" id="ARBA00004123"/>
    </source>
</evidence>
<protein>
    <recommendedName>
        <fullName evidence="7">TF-B3 domain-containing protein</fullName>
    </recommendedName>
</protein>
<dbReference type="PANTHER" id="PTHR31541:SF25">
    <property type="entry name" value="GAMMA-GLIADIN B"/>
    <property type="match status" value="1"/>
</dbReference>
<comment type="caution">
    <text evidence="8">The sequence shown here is derived from an EMBL/GenBank/DDBJ whole genome shotgun (WGS) entry which is preliminary data.</text>
</comment>
<dbReference type="InterPro" id="IPR005508">
    <property type="entry name" value="At2g31720-like"/>
</dbReference>
<accession>A0A2I0JC33</accession>
<evidence type="ECO:0000256" key="5">
    <source>
        <dbReference type="ARBA" id="ARBA00023242"/>
    </source>
</evidence>
<keyword evidence="2" id="KW-0805">Transcription regulation</keyword>
<dbReference type="Proteomes" id="UP000233551">
    <property type="component" value="Unassembled WGS sequence"/>
</dbReference>
<evidence type="ECO:0000256" key="4">
    <source>
        <dbReference type="ARBA" id="ARBA00023163"/>
    </source>
</evidence>
<evidence type="ECO:0000313" key="8">
    <source>
        <dbReference type="EMBL" id="PKI53216.1"/>
    </source>
</evidence>
<keyword evidence="4" id="KW-0804">Transcription</keyword>
<dbReference type="SUPFAM" id="SSF101936">
    <property type="entry name" value="DNA-binding pseudobarrel domain"/>
    <property type="match status" value="1"/>
</dbReference>
<dbReference type="GO" id="GO:0005634">
    <property type="term" value="C:nucleus"/>
    <property type="evidence" value="ECO:0007669"/>
    <property type="project" value="UniProtKB-SubCell"/>
</dbReference>
<dbReference type="PROSITE" id="PS50863">
    <property type="entry name" value="B3"/>
    <property type="match status" value="1"/>
</dbReference>
<feature type="region of interest" description="Disordered" evidence="6">
    <location>
        <begin position="94"/>
        <end position="123"/>
    </location>
</feature>
<evidence type="ECO:0000313" key="9">
    <source>
        <dbReference type="Proteomes" id="UP000233551"/>
    </source>
</evidence>
<dbReference type="InterPro" id="IPR003340">
    <property type="entry name" value="B3_DNA-bd"/>
</dbReference>
<evidence type="ECO:0000256" key="6">
    <source>
        <dbReference type="SAM" id="MobiDB-lite"/>
    </source>
</evidence>
<sequence length="267" mass="30438">MKKLLVAEEDEGRVISQDEEGCRPIVKKKRMQFSASEMEEWEKPLSSEDFTEEDTDGWIKCDFLFCTVKRYKKRERLMREKRLKQSTLSRPIDVYSKTDAAANEKQENSKGGPKSKQSRGCVREKKKASDVFEIKSVRLIDEERQEPTQTMIKRPRKAAVGTPEPDREIPQDIKNKIIEGLGGMLLRNSIEGSGGTDILLVCENCDLGLRRWEMRKNGGKSSTVSYVLARGWNGVVARNDLKKGDLVQVWSFRVGLELGLAMIAKHN</sequence>
<evidence type="ECO:0000256" key="2">
    <source>
        <dbReference type="ARBA" id="ARBA00023015"/>
    </source>
</evidence>
<reference evidence="8 9" key="1">
    <citation type="submission" date="2017-11" db="EMBL/GenBank/DDBJ databases">
        <title>De-novo sequencing of pomegranate (Punica granatum L.) genome.</title>
        <authorList>
            <person name="Akparov Z."/>
            <person name="Amiraslanov A."/>
            <person name="Hajiyeva S."/>
            <person name="Abbasov M."/>
            <person name="Kaur K."/>
            <person name="Hamwieh A."/>
            <person name="Solovyev V."/>
            <person name="Salamov A."/>
            <person name="Braich B."/>
            <person name="Kosarev P."/>
            <person name="Mahmoud A."/>
            <person name="Hajiyev E."/>
            <person name="Babayeva S."/>
            <person name="Izzatullayeva V."/>
            <person name="Mammadov A."/>
            <person name="Mammadov A."/>
            <person name="Sharifova S."/>
            <person name="Ojaghi J."/>
            <person name="Eynullazada K."/>
            <person name="Bayramov B."/>
            <person name="Abdulazimova A."/>
            <person name="Shahmuradov I."/>
        </authorList>
    </citation>
    <scope>NUCLEOTIDE SEQUENCE [LARGE SCALE GENOMIC DNA]</scope>
    <source>
        <strain evidence="9">cv. AG2017</strain>
        <tissue evidence="8">Leaf</tissue>
    </source>
</reference>
<dbReference type="AlphaFoldDB" id="A0A2I0JC33"/>
<organism evidence="8 9">
    <name type="scientific">Punica granatum</name>
    <name type="common">Pomegranate</name>
    <dbReference type="NCBI Taxonomy" id="22663"/>
    <lineage>
        <taxon>Eukaryota</taxon>
        <taxon>Viridiplantae</taxon>
        <taxon>Streptophyta</taxon>
        <taxon>Embryophyta</taxon>
        <taxon>Tracheophyta</taxon>
        <taxon>Spermatophyta</taxon>
        <taxon>Magnoliopsida</taxon>
        <taxon>eudicotyledons</taxon>
        <taxon>Gunneridae</taxon>
        <taxon>Pentapetalae</taxon>
        <taxon>rosids</taxon>
        <taxon>malvids</taxon>
        <taxon>Myrtales</taxon>
        <taxon>Lythraceae</taxon>
        <taxon>Punica</taxon>
    </lineage>
</organism>
<proteinExistence type="predicted"/>
<dbReference type="EMBL" id="PGOL01001871">
    <property type="protein sequence ID" value="PKI53216.1"/>
    <property type="molecule type" value="Genomic_DNA"/>
</dbReference>
<comment type="subcellular location">
    <subcellularLocation>
        <location evidence="1">Nucleus</location>
    </subcellularLocation>
</comment>
<keyword evidence="9" id="KW-1185">Reference proteome</keyword>
<dbReference type="Gene3D" id="2.40.330.10">
    <property type="entry name" value="DNA-binding pseudobarrel domain"/>
    <property type="match status" value="1"/>
</dbReference>